<reference evidence="4" key="1">
    <citation type="submission" date="2018-12" db="EMBL/GenBank/DDBJ databases">
        <title>Genome sequence of Peanibacillus sp.</title>
        <authorList>
            <person name="Subramani G."/>
            <person name="Srinivasan S."/>
            <person name="Kim M.K."/>
        </authorList>
    </citation>
    <scope>NUCLEOTIDE SEQUENCE [LARGE SCALE GENOMIC DNA]</scope>
    <source>
        <strain evidence="4">18JY67-1</strain>
    </source>
</reference>
<dbReference type="SUPFAM" id="SSF54909">
    <property type="entry name" value="Dimeric alpha+beta barrel"/>
    <property type="match status" value="1"/>
</dbReference>
<dbReference type="SMART" id="SM00886">
    <property type="entry name" value="Dabb"/>
    <property type="match status" value="1"/>
</dbReference>
<dbReference type="Pfam" id="PF07876">
    <property type="entry name" value="Dabb"/>
    <property type="match status" value="1"/>
</dbReference>
<evidence type="ECO:0000256" key="1">
    <source>
        <dbReference type="ARBA" id="ARBA00011738"/>
    </source>
</evidence>
<feature type="domain" description="Stress-response A/B barrel" evidence="2">
    <location>
        <begin position="4"/>
        <end position="99"/>
    </location>
</feature>
<dbReference type="KEGG" id="palb:EJC50_09325"/>
<protein>
    <submittedName>
        <fullName evidence="3">Dabb family protein</fullName>
    </submittedName>
</protein>
<dbReference type="Gene3D" id="3.30.70.100">
    <property type="match status" value="1"/>
</dbReference>
<keyword evidence="4" id="KW-1185">Reference proteome</keyword>
<dbReference type="OrthoDB" id="9808130at2"/>
<dbReference type="InterPro" id="IPR044662">
    <property type="entry name" value="HS1/DABB1-like"/>
</dbReference>
<dbReference type="PANTHER" id="PTHR33178">
    <property type="match status" value="1"/>
</dbReference>
<evidence type="ECO:0000313" key="4">
    <source>
        <dbReference type="Proteomes" id="UP000272528"/>
    </source>
</evidence>
<evidence type="ECO:0000259" key="2">
    <source>
        <dbReference type="PROSITE" id="PS51502"/>
    </source>
</evidence>
<sequence length="102" mass="11334">MHLFEHLVIFKFNDRITSEKEQELLAQLLAFKGAIPGIVDVSAGINVTEETDNIHGYSLGLRVTFEDKEALRAYGPNPIHQAFVQQLGGLLENVVVVDYPIA</sequence>
<evidence type="ECO:0000313" key="3">
    <source>
        <dbReference type="EMBL" id="AZN39825.1"/>
    </source>
</evidence>
<accession>A0A3Q8X4B9</accession>
<dbReference type="Proteomes" id="UP000272528">
    <property type="component" value="Chromosome"/>
</dbReference>
<dbReference type="PROSITE" id="PS51502">
    <property type="entry name" value="S_R_A_B_BARREL"/>
    <property type="match status" value="1"/>
</dbReference>
<organism evidence="3 4">
    <name type="scientific">Paenibacillus albus</name>
    <dbReference type="NCBI Taxonomy" id="2495582"/>
    <lineage>
        <taxon>Bacteria</taxon>
        <taxon>Bacillati</taxon>
        <taxon>Bacillota</taxon>
        <taxon>Bacilli</taxon>
        <taxon>Bacillales</taxon>
        <taxon>Paenibacillaceae</taxon>
        <taxon>Paenibacillus</taxon>
    </lineage>
</organism>
<dbReference type="InterPro" id="IPR011008">
    <property type="entry name" value="Dimeric_a/b-barrel"/>
</dbReference>
<name>A0A3Q8X4B9_9BACL</name>
<dbReference type="AlphaFoldDB" id="A0A3Q8X4B9"/>
<proteinExistence type="predicted"/>
<dbReference type="EMBL" id="CP034437">
    <property type="protein sequence ID" value="AZN39825.1"/>
    <property type="molecule type" value="Genomic_DNA"/>
</dbReference>
<dbReference type="PANTHER" id="PTHR33178:SF10">
    <property type="entry name" value="STRESS-RESPONSE A_B BARREL DOMAIN-CONTAINING PROTEIN"/>
    <property type="match status" value="1"/>
</dbReference>
<gene>
    <name evidence="3" type="ORF">EJC50_09325</name>
</gene>
<dbReference type="InterPro" id="IPR013097">
    <property type="entry name" value="Dabb"/>
</dbReference>
<comment type="subunit">
    <text evidence="1">Homodimer.</text>
</comment>